<dbReference type="SUPFAM" id="SSF46894">
    <property type="entry name" value="C-terminal effector domain of the bipartite response regulators"/>
    <property type="match status" value="1"/>
</dbReference>
<evidence type="ECO:0000256" key="2">
    <source>
        <dbReference type="ARBA" id="ARBA00023125"/>
    </source>
</evidence>
<dbReference type="Gene3D" id="1.10.10.10">
    <property type="entry name" value="Winged helix-like DNA-binding domain superfamily/Winged helix DNA-binding domain"/>
    <property type="match status" value="1"/>
</dbReference>
<proteinExistence type="inferred from homology"/>
<evidence type="ECO:0000256" key="3">
    <source>
        <dbReference type="PROSITE-ProRule" id="PRU01091"/>
    </source>
</evidence>
<dbReference type="PROSITE" id="PS51755">
    <property type="entry name" value="OMPR_PHOB"/>
    <property type="match status" value="1"/>
</dbReference>
<dbReference type="RefSeq" id="WP_243866437.1">
    <property type="nucleotide sequence ID" value="NZ_SOCP01000004.1"/>
</dbReference>
<evidence type="ECO:0000313" key="6">
    <source>
        <dbReference type="Proteomes" id="UP000294927"/>
    </source>
</evidence>
<dbReference type="AlphaFoldDB" id="A0A4R7VW32"/>
<gene>
    <name evidence="5" type="ORF">CLV71_104714</name>
</gene>
<dbReference type="SMART" id="SM00862">
    <property type="entry name" value="Trans_reg_C"/>
    <property type="match status" value="1"/>
</dbReference>
<comment type="similarity">
    <text evidence="1">Belongs to the AfsR/DnrI/RedD regulatory family.</text>
</comment>
<dbReference type="PANTHER" id="PTHR35807:SF2">
    <property type="entry name" value="TRANSCRIPTIONAL ACTIVATOR DOMAIN"/>
    <property type="match status" value="1"/>
</dbReference>
<dbReference type="Proteomes" id="UP000294927">
    <property type="component" value="Unassembled WGS sequence"/>
</dbReference>
<dbReference type="InterPro" id="IPR016032">
    <property type="entry name" value="Sig_transdc_resp-reg_C-effctor"/>
</dbReference>
<dbReference type="PANTHER" id="PTHR35807">
    <property type="entry name" value="TRANSCRIPTIONAL REGULATOR REDD-RELATED"/>
    <property type="match status" value="1"/>
</dbReference>
<protein>
    <submittedName>
        <fullName evidence="5">DNA-binding SARP family transcriptional activator</fullName>
    </submittedName>
</protein>
<feature type="DNA-binding region" description="OmpR/PhoB-type" evidence="3">
    <location>
        <begin position="1"/>
        <end position="99"/>
    </location>
</feature>
<dbReference type="Gene3D" id="1.25.40.10">
    <property type="entry name" value="Tetratricopeptide repeat domain"/>
    <property type="match status" value="1"/>
</dbReference>
<dbReference type="InterPro" id="IPR001867">
    <property type="entry name" value="OmpR/PhoB-type_DNA-bd"/>
</dbReference>
<organism evidence="5 6">
    <name type="scientific">Actinophytocola oryzae</name>
    <dbReference type="NCBI Taxonomy" id="502181"/>
    <lineage>
        <taxon>Bacteria</taxon>
        <taxon>Bacillati</taxon>
        <taxon>Actinomycetota</taxon>
        <taxon>Actinomycetes</taxon>
        <taxon>Pseudonocardiales</taxon>
        <taxon>Pseudonocardiaceae</taxon>
    </lineage>
</organism>
<dbReference type="EMBL" id="SOCP01000004">
    <property type="protein sequence ID" value="TDV54243.1"/>
    <property type="molecule type" value="Genomic_DNA"/>
</dbReference>
<keyword evidence="6" id="KW-1185">Reference proteome</keyword>
<reference evidence="5 6" key="1">
    <citation type="submission" date="2019-03" db="EMBL/GenBank/DDBJ databases">
        <title>Genomic Encyclopedia of Archaeal and Bacterial Type Strains, Phase II (KMG-II): from individual species to whole genera.</title>
        <authorList>
            <person name="Goeker M."/>
        </authorList>
    </citation>
    <scope>NUCLEOTIDE SEQUENCE [LARGE SCALE GENOMIC DNA]</scope>
    <source>
        <strain evidence="5 6">DSM 45499</strain>
    </source>
</reference>
<dbReference type="Pfam" id="PF00486">
    <property type="entry name" value="Trans_reg_C"/>
    <property type="match status" value="1"/>
</dbReference>
<evidence type="ECO:0000259" key="4">
    <source>
        <dbReference type="PROSITE" id="PS51755"/>
    </source>
</evidence>
<dbReference type="Pfam" id="PF03704">
    <property type="entry name" value="BTAD"/>
    <property type="match status" value="1"/>
</dbReference>
<dbReference type="GO" id="GO:0000160">
    <property type="term" value="P:phosphorelay signal transduction system"/>
    <property type="evidence" value="ECO:0007669"/>
    <property type="project" value="InterPro"/>
</dbReference>
<dbReference type="SUPFAM" id="SSF48452">
    <property type="entry name" value="TPR-like"/>
    <property type="match status" value="1"/>
</dbReference>
<evidence type="ECO:0000256" key="1">
    <source>
        <dbReference type="ARBA" id="ARBA00005820"/>
    </source>
</evidence>
<dbReference type="InterPro" id="IPR036388">
    <property type="entry name" value="WH-like_DNA-bd_sf"/>
</dbReference>
<comment type="caution">
    <text evidence="5">The sequence shown here is derived from an EMBL/GenBank/DDBJ whole genome shotgun (WGS) entry which is preliminary data.</text>
</comment>
<accession>A0A4R7VW32</accession>
<sequence>MMRVRFFGDFAMHACDRPVDTLRGRTSSLFQFLLLNRGQTVRRERLHEVLWPGREWSSTDSSLKVAVHALRRALRTTADDGAELPVEIAGQDHGYALHADDLWVDVDEFETCMSEGQVAESAGDDDAASRAYHRAVDLYRGDLLGADLADWIVPQREYNRALVLYALGWLRADALRRGRHAEVITLCRRVIGIDPYHEEMYQTLMLVHGRRGELGQVRNWHRLCVSKLRDDLDVAPTATTRRIYHRAVRGELREPVLTG</sequence>
<keyword evidence="2 3" id="KW-0238">DNA-binding</keyword>
<dbReference type="InterPro" id="IPR051677">
    <property type="entry name" value="AfsR-DnrI-RedD_regulator"/>
</dbReference>
<evidence type="ECO:0000313" key="5">
    <source>
        <dbReference type="EMBL" id="TDV54243.1"/>
    </source>
</evidence>
<dbReference type="SMART" id="SM01043">
    <property type="entry name" value="BTAD"/>
    <property type="match status" value="1"/>
</dbReference>
<name>A0A4R7VW32_9PSEU</name>
<dbReference type="GO" id="GO:0003677">
    <property type="term" value="F:DNA binding"/>
    <property type="evidence" value="ECO:0007669"/>
    <property type="project" value="UniProtKB-UniRule"/>
</dbReference>
<dbReference type="GO" id="GO:0006355">
    <property type="term" value="P:regulation of DNA-templated transcription"/>
    <property type="evidence" value="ECO:0007669"/>
    <property type="project" value="InterPro"/>
</dbReference>
<dbReference type="InterPro" id="IPR011990">
    <property type="entry name" value="TPR-like_helical_dom_sf"/>
</dbReference>
<dbReference type="InterPro" id="IPR005158">
    <property type="entry name" value="BTAD"/>
</dbReference>
<feature type="domain" description="OmpR/PhoB-type" evidence="4">
    <location>
        <begin position="1"/>
        <end position="99"/>
    </location>
</feature>